<keyword evidence="4 7" id="KW-0812">Transmembrane</keyword>
<keyword evidence="10" id="KW-1185">Reference proteome</keyword>
<keyword evidence="9" id="KW-0645">Protease</keyword>
<dbReference type="PANTHER" id="PTHR43066:SF26">
    <property type="entry name" value="RHOMBOID PROTEASE GLPG"/>
    <property type="match status" value="1"/>
</dbReference>
<evidence type="ECO:0000256" key="7">
    <source>
        <dbReference type="SAM" id="Phobius"/>
    </source>
</evidence>
<dbReference type="EMBL" id="FQXB01000002">
    <property type="protein sequence ID" value="SHH07842.1"/>
    <property type="molecule type" value="Genomic_DNA"/>
</dbReference>
<evidence type="ECO:0000256" key="5">
    <source>
        <dbReference type="ARBA" id="ARBA00022989"/>
    </source>
</evidence>
<feature type="transmembrane region" description="Helical" evidence="7">
    <location>
        <begin position="137"/>
        <end position="157"/>
    </location>
</feature>
<dbReference type="OrthoDB" id="9797190at2"/>
<evidence type="ECO:0000313" key="9">
    <source>
        <dbReference type="EMBL" id="SHH07842.1"/>
    </source>
</evidence>
<accession>A0A1M5Q1M8</accession>
<keyword evidence="2" id="KW-1003">Cell membrane</keyword>
<feature type="domain" description="Peptidase S54 rhomboid" evidence="8">
    <location>
        <begin position="75"/>
        <end position="209"/>
    </location>
</feature>
<dbReference type="SUPFAM" id="SSF144091">
    <property type="entry name" value="Rhomboid-like"/>
    <property type="match status" value="1"/>
</dbReference>
<name>A0A1M5Q1M8_9RHOB</name>
<comment type="subcellular location">
    <subcellularLocation>
        <location evidence="1">Membrane</location>
        <topology evidence="1">Multi-pass membrane protein</topology>
    </subcellularLocation>
</comment>
<reference evidence="9 10" key="1">
    <citation type="submission" date="2016-11" db="EMBL/GenBank/DDBJ databases">
        <authorList>
            <person name="Jaros S."/>
            <person name="Januszkiewicz K."/>
            <person name="Wedrychowicz H."/>
        </authorList>
    </citation>
    <scope>NUCLEOTIDE SEQUENCE [LARGE SCALE GENOMIC DNA]</scope>
    <source>
        <strain evidence="9 10">DSM 28715</strain>
    </source>
</reference>
<feature type="transmembrane region" description="Helical" evidence="7">
    <location>
        <begin position="193"/>
        <end position="210"/>
    </location>
</feature>
<dbReference type="Gene3D" id="1.20.1540.10">
    <property type="entry name" value="Rhomboid-like"/>
    <property type="match status" value="1"/>
</dbReference>
<protein>
    <submittedName>
        <fullName evidence="9">Membrane associated serine protease, rhomboid family</fullName>
    </submittedName>
</protein>
<feature type="transmembrane region" description="Helical" evidence="7">
    <location>
        <begin position="76"/>
        <end position="99"/>
    </location>
</feature>
<dbReference type="AlphaFoldDB" id="A0A1M5Q1M8"/>
<evidence type="ECO:0000256" key="6">
    <source>
        <dbReference type="ARBA" id="ARBA00023136"/>
    </source>
</evidence>
<evidence type="ECO:0000256" key="4">
    <source>
        <dbReference type="ARBA" id="ARBA00022692"/>
    </source>
</evidence>
<keyword evidence="9" id="KW-0378">Hydrolase</keyword>
<feature type="transmembrane region" description="Helical" evidence="7">
    <location>
        <begin position="169"/>
        <end position="187"/>
    </location>
</feature>
<feature type="transmembrane region" description="Helical" evidence="7">
    <location>
        <begin position="111"/>
        <end position="131"/>
    </location>
</feature>
<dbReference type="STRING" id="1508389.SAMN05444003_1980"/>
<evidence type="ECO:0000256" key="1">
    <source>
        <dbReference type="ARBA" id="ARBA00004141"/>
    </source>
</evidence>
<dbReference type="RefSeq" id="WP_072900750.1">
    <property type="nucleotide sequence ID" value="NZ_FQXB01000002.1"/>
</dbReference>
<dbReference type="Proteomes" id="UP000184074">
    <property type="component" value="Unassembled WGS sequence"/>
</dbReference>
<evidence type="ECO:0000256" key="2">
    <source>
        <dbReference type="ARBA" id="ARBA00022475"/>
    </source>
</evidence>
<dbReference type="PANTHER" id="PTHR43066">
    <property type="entry name" value="RHOMBOID-RELATED PROTEIN"/>
    <property type="match status" value="1"/>
</dbReference>
<dbReference type="GO" id="GO:0016020">
    <property type="term" value="C:membrane"/>
    <property type="evidence" value="ECO:0007669"/>
    <property type="project" value="UniProtKB-SubCell"/>
</dbReference>
<evidence type="ECO:0000256" key="3">
    <source>
        <dbReference type="ARBA" id="ARBA00022519"/>
    </source>
</evidence>
<dbReference type="InterPro" id="IPR022764">
    <property type="entry name" value="Peptidase_S54_rhomboid_dom"/>
</dbReference>
<keyword evidence="5 7" id="KW-1133">Transmembrane helix</keyword>
<sequence length="217" mass="23531">MSEDNQKIATLLDGTRPAIWTIVALCVAIEAVLTLSDWGVLFSTSLRFRVYEYAGFWSGLLGDWTPNYPLQPYTMFLTYGFLHAGLGHLIVNMITLVTAGNLVVERVGTKGFLILYSVAIVGGGIGYGLLAPTLAPMVGASGALFGLVGGLLAWSYIDRFNLNEALWPVARAALFLVGLNLVLWWAMDGQLAWQTHLGGFIAGWIGALLIDPRPIEE</sequence>
<dbReference type="InterPro" id="IPR035952">
    <property type="entry name" value="Rhomboid-like_sf"/>
</dbReference>
<keyword evidence="6 7" id="KW-0472">Membrane</keyword>
<dbReference type="GO" id="GO:0004252">
    <property type="term" value="F:serine-type endopeptidase activity"/>
    <property type="evidence" value="ECO:0007669"/>
    <property type="project" value="InterPro"/>
</dbReference>
<keyword evidence="3" id="KW-0997">Cell inner membrane</keyword>
<dbReference type="Pfam" id="PF01694">
    <property type="entry name" value="Rhomboid"/>
    <property type="match status" value="1"/>
</dbReference>
<organism evidence="9 10">
    <name type="scientific">Cognatiyoonia sediminum</name>
    <dbReference type="NCBI Taxonomy" id="1508389"/>
    <lineage>
        <taxon>Bacteria</taxon>
        <taxon>Pseudomonadati</taxon>
        <taxon>Pseudomonadota</taxon>
        <taxon>Alphaproteobacteria</taxon>
        <taxon>Rhodobacterales</taxon>
        <taxon>Paracoccaceae</taxon>
        <taxon>Cognatiyoonia</taxon>
    </lineage>
</organism>
<evidence type="ECO:0000259" key="8">
    <source>
        <dbReference type="Pfam" id="PF01694"/>
    </source>
</evidence>
<feature type="transmembrane region" description="Helical" evidence="7">
    <location>
        <begin position="20"/>
        <end position="41"/>
    </location>
</feature>
<gene>
    <name evidence="9" type="ORF">SAMN05444003_1980</name>
</gene>
<dbReference type="GO" id="GO:0006508">
    <property type="term" value="P:proteolysis"/>
    <property type="evidence" value="ECO:0007669"/>
    <property type="project" value="UniProtKB-KW"/>
</dbReference>
<evidence type="ECO:0000313" key="10">
    <source>
        <dbReference type="Proteomes" id="UP000184074"/>
    </source>
</evidence>
<proteinExistence type="predicted"/>